<feature type="transmembrane region" description="Helical" evidence="1">
    <location>
        <begin position="182"/>
        <end position="201"/>
    </location>
</feature>
<accession>A0ABP9RLR7</accession>
<proteinExistence type="predicted"/>
<gene>
    <name evidence="2" type="primary">glnX_1</name>
    <name evidence="2" type="ORF">GCM10023322_10690</name>
</gene>
<evidence type="ECO:0000313" key="3">
    <source>
        <dbReference type="Proteomes" id="UP001501570"/>
    </source>
</evidence>
<sequence length="425" mass="44949">MVLILVSAALLTVTTVGMMRTRDQVDVVGAYAAPQAATASDLYLALSDLDAQVARLIMIGDSESLSDSRLDALLTYRQRSNQVDADLSQALNTATTASTRTQLRTLTSQLALYRQLAWEALAVQEGAADQVPGRPPADTLGYYSRATTLLHADLLPSAKSLRSASETTLNDAYSGQRSTARWSLALAVLFGVLGVILLLGLQVRLARRFRRLINPALLAATLATIGLVVAAGVVFTGETNRLDAAQRDSFAPYLSLTAAQAVSYDAAGDTSRYLISGNPEYVQQDLAAKSKCLVNGGTCGSGGDDLSAGLGAFGRAPGSTGPGVLDRWNAYQRDHDQIVALSGDGQLATAVNRLTGISRGDANFDFFYYDTAVSQITASRKAGFDATVADARHALAGWTVIPAVLMGVAMLLVLLGVRPRLAEYR</sequence>
<keyword evidence="1" id="KW-0812">Transmembrane</keyword>
<dbReference type="Proteomes" id="UP001501570">
    <property type="component" value="Unassembled WGS sequence"/>
</dbReference>
<dbReference type="EMBL" id="BAABJQ010000003">
    <property type="protein sequence ID" value="GAA5179804.1"/>
    <property type="molecule type" value="Genomic_DNA"/>
</dbReference>
<keyword evidence="1" id="KW-0472">Membrane</keyword>
<feature type="transmembrane region" description="Helical" evidence="1">
    <location>
        <begin position="213"/>
        <end position="235"/>
    </location>
</feature>
<feature type="transmembrane region" description="Helical" evidence="1">
    <location>
        <begin position="395"/>
        <end position="417"/>
    </location>
</feature>
<dbReference type="RefSeq" id="WP_345626638.1">
    <property type="nucleotide sequence ID" value="NZ_BAABJQ010000003.1"/>
</dbReference>
<reference evidence="3" key="1">
    <citation type="journal article" date="2019" name="Int. J. Syst. Evol. Microbiol.">
        <title>The Global Catalogue of Microorganisms (GCM) 10K type strain sequencing project: providing services to taxonomists for standard genome sequencing and annotation.</title>
        <authorList>
            <consortium name="The Broad Institute Genomics Platform"/>
            <consortium name="The Broad Institute Genome Sequencing Center for Infectious Disease"/>
            <person name="Wu L."/>
            <person name="Ma J."/>
        </authorList>
    </citation>
    <scope>NUCLEOTIDE SEQUENCE [LARGE SCALE GENOMIC DNA]</scope>
    <source>
        <strain evidence="3">JCM 18304</strain>
    </source>
</reference>
<evidence type="ECO:0000256" key="1">
    <source>
        <dbReference type="SAM" id="Phobius"/>
    </source>
</evidence>
<keyword evidence="3" id="KW-1185">Reference proteome</keyword>
<name>A0ABP9RLR7_9ACTN</name>
<keyword evidence="2" id="KW-0808">Transferase</keyword>
<evidence type="ECO:0000313" key="2">
    <source>
        <dbReference type="EMBL" id="GAA5179804.1"/>
    </source>
</evidence>
<comment type="caution">
    <text evidence="2">The sequence shown here is derived from an EMBL/GenBank/DDBJ whole genome shotgun (WGS) entry which is preliminary data.</text>
</comment>
<keyword evidence="2" id="KW-0418">Kinase</keyword>
<protein>
    <submittedName>
        <fullName evidence="2">Protein kinase G-activating protein GlnX</fullName>
    </submittedName>
</protein>
<keyword evidence="1" id="KW-1133">Transmembrane helix</keyword>
<dbReference type="GO" id="GO:0016301">
    <property type="term" value="F:kinase activity"/>
    <property type="evidence" value="ECO:0007669"/>
    <property type="project" value="UniProtKB-KW"/>
</dbReference>
<organism evidence="2 3">
    <name type="scientific">Rugosimonospora acidiphila</name>
    <dbReference type="NCBI Taxonomy" id="556531"/>
    <lineage>
        <taxon>Bacteria</taxon>
        <taxon>Bacillati</taxon>
        <taxon>Actinomycetota</taxon>
        <taxon>Actinomycetes</taxon>
        <taxon>Micromonosporales</taxon>
        <taxon>Micromonosporaceae</taxon>
        <taxon>Rugosimonospora</taxon>
    </lineage>
</organism>